<dbReference type="GO" id="GO:0005829">
    <property type="term" value="C:cytosol"/>
    <property type="evidence" value="ECO:0007669"/>
    <property type="project" value="TreeGrafter"/>
</dbReference>
<dbReference type="AlphaFoldDB" id="A0A9X9M100"/>
<dbReference type="InterPro" id="IPR009643">
    <property type="entry name" value="HS1-bd"/>
</dbReference>
<dbReference type="GO" id="GO:0005634">
    <property type="term" value="C:nucleus"/>
    <property type="evidence" value="ECO:0007669"/>
    <property type="project" value="TreeGrafter"/>
</dbReference>
<sequence>MQDKFQTMSDQIMGRIKDMSSPTDHLEKNIVDRTTQAGVEELEDKNRTPTTLKS</sequence>
<dbReference type="GO" id="GO:0003714">
    <property type="term" value="F:transcription corepressor activity"/>
    <property type="evidence" value="ECO:0007669"/>
    <property type="project" value="InterPro"/>
</dbReference>
<protein>
    <recommendedName>
        <fullName evidence="5">Heat shock factor-binding protein 1</fullName>
    </recommendedName>
</protein>
<evidence type="ECO:0000256" key="1">
    <source>
        <dbReference type="ARBA" id="ARBA00006349"/>
    </source>
</evidence>
<accession>A0A9X9M100</accession>
<keyword evidence="4" id="KW-1185">Reference proteome</keyword>
<dbReference type="PANTHER" id="PTHR19424:SF0">
    <property type="entry name" value="HEAT SHOCK FACTOR BINDING PROTEIN 1"/>
    <property type="match status" value="1"/>
</dbReference>
<comment type="similarity">
    <text evidence="1">Belongs to the HSBP1 family.</text>
</comment>
<proteinExistence type="inferred from homology"/>
<dbReference type="EMBL" id="CYRY02035535">
    <property type="protein sequence ID" value="VCX15641.1"/>
    <property type="molecule type" value="Genomic_DNA"/>
</dbReference>
<gene>
    <name evidence="3" type="ORF">BN2614_LOCUS3</name>
</gene>
<reference evidence="3 4" key="1">
    <citation type="submission" date="2018-10" db="EMBL/GenBank/DDBJ databases">
        <authorList>
            <person name="Ekblom R."/>
            <person name="Jareborg N."/>
        </authorList>
    </citation>
    <scope>NUCLEOTIDE SEQUENCE [LARGE SCALE GENOMIC DNA]</scope>
    <source>
        <tissue evidence="3">Muscle</tissue>
    </source>
</reference>
<evidence type="ECO:0000313" key="3">
    <source>
        <dbReference type="EMBL" id="VCX15641.1"/>
    </source>
</evidence>
<name>A0A9X9M100_GULGU</name>
<evidence type="ECO:0000256" key="2">
    <source>
        <dbReference type="SAM" id="MobiDB-lite"/>
    </source>
</evidence>
<dbReference type="Gene3D" id="1.20.5.430">
    <property type="match status" value="1"/>
</dbReference>
<evidence type="ECO:0000313" key="4">
    <source>
        <dbReference type="Proteomes" id="UP000269945"/>
    </source>
</evidence>
<comment type="caution">
    <text evidence="3">The sequence shown here is derived from an EMBL/GenBank/DDBJ whole genome shotgun (WGS) entry which is preliminary data.</text>
</comment>
<dbReference type="PANTHER" id="PTHR19424">
    <property type="entry name" value="HEAT SHOCK FACTOR BINDING PROTEIN 1"/>
    <property type="match status" value="1"/>
</dbReference>
<dbReference type="Pfam" id="PF06825">
    <property type="entry name" value="HSBP1"/>
    <property type="match status" value="1"/>
</dbReference>
<dbReference type="GO" id="GO:0070370">
    <property type="term" value="P:cellular heat acclimation"/>
    <property type="evidence" value="ECO:0007669"/>
    <property type="project" value="TreeGrafter"/>
</dbReference>
<evidence type="ECO:0008006" key="5">
    <source>
        <dbReference type="Google" id="ProtNLM"/>
    </source>
</evidence>
<feature type="compositionally biased region" description="Polar residues" evidence="2">
    <location>
        <begin position="1"/>
        <end position="10"/>
    </location>
</feature>
<dbReference type="Proteomes" id="UP000269945">
    <property type="component" value="Unassembled WGS sequence"/>
</dbReference>
<feature type="region of interest" description="Disordered" evidence="2">
    <location>
        <begin position="1"/>
        <end position="54"/>
    </location>
</feature>
<organism evidence="3 4">
    <name type="scientific">Gulo gulo</name>
    <name type="common">Wolverine</name>
    <name type="synonym">Gluton</name>
    <dbReference type="NCBI Taxonomy" id="48420"/>
    <lineage>
        <taxon>Eukaryota</taxon>
        <taxon>Metazoa</taxon>
        <taxon>Chordata</taxon>
        <taxon>Craniata</taxon>
        <taxon>Vertebrata</taxon>
        <taxon>Euteleostomi</taxon>
        <taxon>Mammalia</taxon>
        <taxon>Eutheria</taxon>
        <taxon>Laurasiatheria</taxon>
        <taxon>Carnivora</taxon>
        <taxon>Caniformia</taxon>
        <taxon>Musteloidea</taxon>
        <taxon>Mustelidae</taxon>
        <taxon>Guloninae</taxon>
        <taxon>Gulo</taxon>
    </lineage>
</organism>